<accession>A0ABN1DAT2</accession>
<dbReference type="Proteomes" id="UP001500729">
    <property type="component" value="Unassembled WGS sequence"/>
</dbReference>
<reference evidence="1 2" key="1">
    <citation type="journal article" date="2019" name="Int. J. Syst. Evol. Microbiol.">
        <title>The Global Catalogue of Microorganisms (GCM) 10K type strain sequencing project: providing services to taxonomists for standard genome sequencing and annotation.</title>
        <authorList>
            <consortium name="The Broad Institute Genomics Platform"/>
            <consortium name="The Broad Institute Genome Sequencing Center for Infectious Disease"/>
            <person name="Wu L."/>
            <person name="Ma J."/>
        </authorList>
    </citation>
    <scope>NUCLEOTIDE SEQUENCE [LARGE SCALE GENOMIC DNA]</scope>
    <source>
        <strain evidence="1 2">JCM 10303</strain>
    </source>
</reference>
<organism evidence="1 2">
    <name type="scientific">Saccharopolyspora erythraea</name>
    <name type="common">Streptomyces erythraeus</name>
    <dbReference type="NCBI Taxonomy" id="1836"/>
    <lineage>
        <taxon>Bacteria</taxon>
        <taxon>Bacillati</taxon>
        <taxon>Actinomycetota</taxon>
        <taxon>Actinomycetes</taxon>
        <taxon>Pseudonocardiales</taxon>
        <taxon>Pseudonocardiaceae</taxon>
        <taxon>Saccharopolyspora</taxon>
    </lineage>
</organism>
<dbReference type="RefSeq" id="WP_009946150.1">
    <property type="nucleotide sequence ID" value="NZ_BAAAGS010000029.1"/>
</dbReference>
<proteinExistence type="predicted"/>
<comment type="caution">
    <text evidence="1">The sequence shown here is derived from an EMBL/GenBank/DDBJ whole genome shotgun (WGS) entry which is preliminary data.</text>
</comment>
<evidence type="ECO:0000313" key="1">
    <source>
        <dbReference type="EMBL" id="GAA0538768.1"/>
    </source>
</evidence>
<gene>
    <name evidence="1" type="ORF">GCM10009533_42470</name>
</gene>
<protein>
    <submittedName>
        <fullName evidence="1">Uncharacterized protein</fullName>
    </submittedName>
</protein>
<evidence type="ECO:0000313" key="2">
    <source>
        <dbReference type="Proteomes" id="UP001500729"/>
    </source>
</evidence>
<sequence length="86" mass="9136">MAGIEDVRANLSAATTQASEALYALKQAALTINEVQRVLDDTVASSARESAQHAISAFHQAFSQAEQAQELVISGRDSIDTYAAQL</sequence>
<dbReference type="EMBL" id="BAAAGS010000029">
    <property type="protein sequence ID" value="GAA0538768.1"/>
    <property type="molecule type" value="Genomic_DNA"/>
</dbReference>
<keyword evidence="2" id="KW-1185">Reference proteome</keyword>
<name>A0ABN1DAT2_SACER</name>